<accession>A0AAU7D407</accession>
<evidence type="ECO:0000256" key="3">
    <source>
        <dbReference type="SAM" id="SignalP"/>
    </source>
</evidence>
<protein>
    <submittedName>
        <fullName evidence="5">Alpha/beta hydrolase fold domain-containing protein</fullName>
    </submittedName>
</protein>
<keyword evidence="3" id="KW-0732">Signal</keyword>
<reference evidence="5" key="1">
    <citation type="submission" date="2023-03" db="EMBL/GenBank/DDBJ databases">
        <title>Edaphobacter sp.</title>
        <authorList>
            <person name="Huber K.J."/>
            <person name="Papendorf J."/>
            <person name="Pilke C."/>
            <person name="Bunk B."/>
            <person name="Sproeer C."/>
            <person name="Pester M."/>
        </authorList>
    </citation>
    <scope>NUCLEOTIDE SEQUENCE</scope>
    <source>
        <strain evidence="5">DSM 109919</strain>
        <strain evidence="6">DSM 109920</strain>
    </source>
</reference>
<dbReference type="InterPro" id="IPR013094">
    <property type="entry name" value="AB_hydrolase_3"/>
</dbReference>
<dbReference type="Pfam" id="PF07859">
    <property type="entry name" value="Abhydrolase_3"/>
    <property type="match status" value="1"/>
</dbReference>
<evidence type="ECO:0000313" key="6">
    <source>
        <dbReference type="EMBL" id="XBH12024.1"/>
    </source>
</evidence>
<dbReference type="PANTHER" id="PTHR48081">
    <property type="entry name" value="AB HYDROLASE SUPERFAMILY PROTEIN C4A8.06C"/>
    <property type="match status" value="1"/>
</dbReference>
<keyword evidence="2 5" id="KW-0378">Hydrolase</keyword>
<dbReference type="EMBL" id="CP121195">
    <property type="protein sequence ID" value="XBH12024.1"/>
    <property type="molecule type" value="Genomic_DNA"/>
</dbReference>
<sequence>MGNRFYAGAMICAAISLCTVPAWSQQATAGAKRDSSVIDGQGTAHITRVIPVPKTVSPEAQRMLARPQSDAAKPETLEARRTGTDAWQARAGKLSESLYPVHVVSQSFAGVPVLLVTPLETPADRQDRVLINLHGGGFNSDSGSLTETVPIANLTQTKVIAVLYRLAPEHPFPAAVDDAVAVYREALKTYKPAKIAIYGTSAGAILTGEVAVKIKQLGLPLPGALGIFSGFGDFDHVGDSQAMYTLGGLSGHLDPPAPPPLLAEYVKGTNPQDPVLSPLYADLHGMPPTLFITSGRDLLLSGTTILHRAFLRDGVDARLVVFEALPHAFWNDAELPESKEAYGLMANFFDRELGR</sequence>
<gene>
    <name evidence="5" type="ORF">P4G45_09870</name>
    <name evidence="6" type="ORF">P8936_09895</name>
</gene>
<name>A0AAU7CUZ2_9BACT</name>
<evidence type="ECO:0000256" key="2">
    <source>
        <dbReference type="ARBA" id="ARBA00022801"/>
    </source>
</evidence>
<dbReference type="RefSeq" id="WP_348266313.1">
    <property type="nucleotide sequence ID" value="NZ_CP121194.1"/>
</dbReference>
<dbReference type="KEGG" id="epl:P4G45_09870"/>
<evidence type="ECO:0000313" key="5">
    <source>
        <dbReference type="EMBL" id="XBH08803.1"/>
    </source>
</evidence>
<accession>A0AAU7CUZ2</accession>
<dbReference type="InterPro" id="IPR029058">
    <property type="entry name" value="AB_hydrolase_fold"/>
</dbReference>
<dbReference type="EMBL" id="CP121194">
    <property type="protein sequence ID" value="XBH08803.1"/>
    <property type="molecule type" value="Genomic_DNA"/>
</dbReference>
<feature type="domain" description="Alpha/beta hydrolase fold-3" evidence="4">
    <location>
        <begin position="130"/>
        <end position="330"/>
    </location>
</feature>
<dbReference type="GO" id="GO:0004806">
    <property type="term" value="F:triacylglycerol lipase activity"/>
    <property type="evidence" value="ECO:0007669"/>
    <property type="project" value="TreeGrafter"/>
</dbReference>
<proteinExistence type="inferred from homology"/>
<dbReference type="Gene3D" id="3.40.50.1820">
    <property type="entry name" value="alpha/beta hydrolase"/>
    <property type="match status" value="1"/>
</dbReference>
<dbReference type="PANTHER" id="PTHR48081:SF30">
    <property type="entry name" value="ACETYL-HYDROLASE LIPR-RELATED"/>
    <property type="match status" value="1"/>
</dbReference>
<dbReference type="AlphaFoldDB" id="A0AAU7CUZ2"/>
<evidence type="ECO:0000259" key="4">
    <source>
        <dbReference type="Pfam" id="PF07859"/>
    </source>
</evidence>
<comment type="similarity">
    <text evidence="1">Belongs to the 'GDXG' lipolytic enzyme family.</text>
</comment>
<feature type="chain" id="PRO_5043288396" evidence="3">
    <location>
        <begin position="25"/>
        <end position="355"/>
    </location>
</feature>
<organism evidence="5">
    <name type="scientific">Edaphobacter paludis</name>
    <dbReference type="NCBI Taxonomy" id="3035702"/>
    <lineage>
        <taxon>Bacteria</taxon>
        <taxon>Pseudomonadati</taxon>
        <taxon>Acidobacteriota</taxon>
        <taxon>Terriglobia</taxon>
        <taxon>Terriglobales</taxon>
        <taxon>Acidobacteriaceae</taxon>
        <taxon>Edaphobacter</taxon>
    </lineage>
</organism>
<dbReference type="InterPro" id="IPR050300">
    <property type="entry name" value="GDXG_lipolytic_enzyme"/>
</dbReference>
<feature type="signal peptide" evidence="3">
    <location>
        <begin position="1"/>
        <end position="24"/>
    </location>
</feature>
<evidence type="ECO:0000256" key="1">
    <source>
        <dbReference type="ARBA" id="ARBA00010515"/>
    </source>
</evidence>
<dbReference type="SUPFAM" id="SSF53474">
    <property type="entry name" value="alpha/beta-Hydrolases"/>
    <property type="match status" value="1"/>
</dbReference>